<comment type="caution">
    <text evidence="1">The sequence shown here is derived from an EMBL/GenBank/DDBJ whole genome shotgun (WGS) entry which is preliminary data.</text>
</comment>
<organism evidence="1 2">
    <name type="scientific">Nocardia pseudobrasiliensis</name>
    <dbReference type="NCBI Taxonomy" id="45979"/>
    <lineage>
        <taxon>Bacteria</taxon>
        <taxon>Bacillati</taxon>
        <taxon>Actinomycetota</taxon>
        <taxon>Actinomycetes</taxon>
        <taxon>Mycobacteriales</taxon>
        <taxon>Nocardiaceae</taxon>
        <taxon>Nocardia</taxon>
    </lineage>
</organism>
<proteinExistence type="predicted"/>
<evidence type="ECO:0000313" key="2">
    <source>
        <dbReference type="Proteomes" id="UP000254869"/>
    </source>
</evidence>
<evidence type="ECO:0000313" key="1">
    <source>
        <dbReference type="EMBL" id="RDI68474.1"/>
    </source>
</evidence>
<dbReference type="Proteomes" id="UP000254869">
    <property type="component" value="Unassembled WGS sequence"/>
</dbReference>
<accession>A0A370IG92</accession>
<keyword evidence="2" id="KW-1185">Reference proteome</keyword>
<reference evidence="1 2" key="1">
    <citation type="submission" date="2018-07" db="EMBL/GenBank/DDBJ databases">
        <title>Genomic Encyclopedia of Type Strains, Phase IV (KMG-IV): sequencing the most valuable type-strain genomes for metagenomic binning, comparative biology and taxonomic classification.</title>
        <authorList>
            <person name="Goeker M."/>
        </authorList>
    </citation>
    <scope>NUCLEOTIDE SEQUENCE [LARGE SCALE GENOMIC DNA]</scope>
    <source>
        <strain evidence="1 2">DSM 44290</strain>
    </source>
</reference>
<dbReference type="EMBL" id="QQBC01000001">
    <property type="protein sequence ID" value="RDI68474.1"/>
    <property type="molecule type" value="Genomic_DNA"/>
</dbReference>
<sequence>MLVETIPMWTDQRTMVNLRDVLTRFQPNDWRWRVEEFEGAGRFPGGVTWAEFDANVEAGAAVFDWDGIQQFADGLDQMIDGRIVATDANGAIMATIEALDSTEYEIVVNPVSGQPAAATH</sequence>
<dbReference type="RefSeq" id="WP_114755428.1">
    <property type="nucleotide sequence ID" value="NZ_QQBC01000001.1"/>
</dbReference>
<name>A0A370IG92_9NOCA</name>
<gene>
    <name evidence="1" type="ORF">DFR76_1019</name>
</gene>
<dbReference type="AlphaFoldDB" id="A0A370IG92"/>
<protein>
    <submittedName>
        <fullName evidence="1">Uncharacterized protein</fullName>
    </submittedName>
</protein>